<reference evidence="2" key="1">
    <citation type="submission" date="2020-03" db="EMBL/GenBank/DDBJ databases">
        <authorList>
            <person name="Weist P."/>
        </authorList>
    </citation>
    <scope>NUCLEOTIDE SEQUENCE</scope>
</reference>
<accession>A0A9N7VBN7</accession>
<feature type="compositionally biased region" description="Basic and acidic residues" evidence="1">
    <location>
        <begin position="12"/>
        <end position="32"/>
    </location>
</feature>
<protein>
    <submittedName>
        <fullName evidence="2">Uncharacterized protein</fullName>
    </submittedName>
</protein>
<feature type="compositionally biased region" description="Polar residues" evidence="1">
    <location>
        <begin position="102"/>
        <end position="115"/>
    </location>
</feature>
<feature type="region of interest" description="Disordered" evidence="1">
    <location>
        <begin position="91"/>
        <end position="118"/>
    </location>
</feature>
<sequence length="187" mass="19764">MAEAPVCPKAPRQNDREGEKEVIDKTKERGEEPGGSLKRGADGGRELETGSGACQTINVMVGLPGRGGALPSIDCHSALHSDYGSELLAESAPAAAELSDISPGSRQTQSSTQDLPNIDGDGNLEWFSAASRALTINSPLAASAHEFPKKSHPHKVFFKVAQMAGPVESELWPVRTPLNLGQIPRNC</sequence>
<dbReference type="Proteomes" id="UP001153269">
    <property type="component" value="Unassembled WGS sequence"/>
</dbReference>
<gene>
    <name evidence="2" type="ORF">PLEPLA_LOCUS34344</name>
</gene>
<evidence type="ECO:0000256" key="1">
    <source>
        <dbReference type="SAM" id="MobiDB-lite"/>
    </source>
</evidence>
<keyword evidence="3" id="KW-1185">Reference proteome</keyword>
<name>A0A9N7VBN7_PLEPL</name>
<comment type="caution">
    <text evidence="2">The sequence shown here is derived from an EMBL/GenBank/DDBJ whole genome shotgun (WGS) entry which is preliminary data.</text>
</comment>
<feature type="region of interest" description="Disordered" evidence="1">
    <location>
        <begin position="1"/>
        <end position="50"/>
    </location>
</feature>
<proteinExistence type="predicted"/>
<dbReference type="AlphaFoldDB" id="A0A9N7VBN7"/>
<dbReference type="EMBL" id="CADEAL010003921">
    <property type="protein sequence ID" value="CAB1446619.1"/>
    <property type="molecule type" value="Genomic_DNA"/>
</dbReference>
<feature type="compositionally biased region" description="Basic and acidic residues" evidence="1">
    <location>
        <begin position="39"/>
        <end position="48"/>
    </location>
</feature>
<organism evidence="2 3">
    <name type="scientific">Pleuronectes platessa</name>
    <name type="common">European plaice</name>
    <dbReference type="NCBI Taxonomy" id="8262"/>
    <lineage>
        <taxon>Eukaryota</taxon>
        <taxon>Metazoa</taxon>
        <taxon>Chordata</taxon>
        <taxon>Craniata</taxon>
        <taxon>Vertebrata</taxon>
        <taxon>Euteleostomi</taxon>
        <taxon>Actinopterygii</taxon>
        <taxon>Neopterygii</taxon>
        <taxon>Teleostei</taxon>
        <taxon>Neoteleostei</taxon>
        <taxon>Acanthomorphata</taxon>
        <taxon>Carangaria</taxon>
        <taxon>Pleuronectiformes</taxon>
        <taxon>Pleuronectoidei</taxon>
        <taxon>Pleuronectidae</taxon>
        <taxon>Pleuronectes</taxon>
    </lineage>
</organism>
<evidence type="ECO:0000313" key="3">
    <source>
        <dbReference type="Proteomes" id="UP001153269"/>
    </source>
</evidence>
<evidence type="ECO:0000313" key="2">
    <source>
        <dbReference type="EMBL" id="CAB1446619.1"/>
    </source>
</evidence>